<gene>
    <name evidence="6" type="primary">vapC</name>
    <name evidence="8" type="ORF">BCF74_10917</name>
</gene>
<dbReference type="InterPro" id="IPR006226">
    <property type="entry name" value="Mtu_PIN"/>
</dbReference>
<dbReference type="SUPFAM" id="SSF88723">
    <property type="entry name" value="PIN domain-like"/>
    <property type="match status" value="1"/>
</dbReference>
<feature type="binding site" evidence="6">
    <location>
        <position position="108"/>
    </location>
    <ligand>
        <name>Mg(2+)</name>
        <dbReference type="ChEBI" id="CHEBI:18420"/>
    </ligand>
</feature>
<dbReference type="AlphaFoldDB" id="A0A2T0UND8"/>
<keyword evidence="4 6" id="KW-0378">Hydrolase</keyword>
<proteinExistence type="inferred from homology"/>
<dbReference type="HAMAP" id="MF_00265">
    <property type="entry name" value="VapC_Nob1"/>
    <property type="match status" value="1"/>
</dbReference>
<keyword evidence="5 6" id="KW-0460">Magnesium</keyword>
<reference evidence="8 9" key="1">
    <citation type="submission" date="2018-03" db="EMBL/GenBank/DDBJ databases">
        <title>Genomic Encyclopedia of Archaeal and Bacterial Type Strains, Phase II (KMG-II): from individual species to whole genera.</title>
        <authorList>
            <person name="Goeker M."/>
        </authorList>
    </citation>
    <scope>NUCLEOTIDE SEQUENCE [LARGE SCALE GENOMIC DNA]</scope>
    <source>
        <strain evidence="8 9">ATCC BAA-1496</strain>
    </source>
</reference>
<name>A0A2T0UND8_9MICO</name>
<evidence type="ECO:0000256" key="3">
    <source>
        <dbReference type="ARBA" id="ARBA00022723"/>
    </source>
</evidence>
<organism evidence="8 9">
    <name type="scientific">Knoellia remsis</name>
    <dbReference type="NCBI Taxonomy" id="407159"/>
    <lineage>
        <taxon>Bacteria</taxon>
        <taxon>Bacillati</taxon>
        <taxon>Actinomycetota</taxon>
        <taxon>Actinomycetes</taxon>
        <taxon>Micrococcales</taxon>
        <taxon>Intrasporangiaceae</taxon>
        <taxon>Knoellia</taxon>
    </lineage>
</organism>
<keyword evidence="2 6" id="KW-0540">Nuclease</keyword>
<dbReference type="GO" id="GO:0000287">
    <property type="term" value="F:magnesium ion binding"/>
    <property type="evidence" value="ECO:0007669"/>
    <property type="project" value="UniProtKB-UniRule"/>
</dbReference>
<evidence type="ECO:0000256" key="5">
    <source>
        <dbReference type="ARBA" id="ARBA00022842"/>
    </source>
</evidence>
<dbReference type="EMBL" id="PVTI01000009">
    <property type="protein sequence ID" value="PRY59430.1"/>
    <property type="molecule type" value="Genomic_DNA"/>
</dbReference>
<accession>A0A2T0UND8</accession>
<evidence type="ECO:0000256" key="6">
    <source>
        <dbReference type="HAMAP-Rule" id="MF_00265"/>
    </source>
</evidence>
<sequence length="142" mass="15312">MIIPDVNLLVYAVFDGYPQHERAAAWLVEALNGAEEFALTAPAIFGFIRLATSARIHERPLSVAAATEYVDEWLARPQSRFLGSSPENVRLALGLLEAVGTGASLTTDAQLAAHAVESGGTVFSNDRDFGRFAGVRWVNPLD</sequence>
<dbReference type="InterPro" id="IPR002716">
    <property type="entry name" value="PIN_dom"/>
</dbReference>
<dbReference type="EC" id="3.1.-.-" evidence="6"/>
<comment type="caution">
    <text evidence="8">The sequence shown here is derived from an EMBL/GenBank/DDBJ whole genome shotgun (WGS) entry which is preliminary data.</text>
</comment>
<dbReference type="CDD" id="cd18678">
    <property type="entry name" value="PIN_MtVapC25_VapC33-like"/>
    <property type="match status" value="1"/>
</dbReference>
<keyword evidence="1 6" id="KW-1277">Toxin-antitoxin system</keyword>
<comment type="cofactor">
    <cofactor evidence="6">
        <name>Mg(2+)</name>
        <dbReference type="ChEBI" id="CHEBI:18420"/>
    </cofactor>
</comment>
<dbReference type="OrthoDB" id="556169at2"/>
<dbReference type="Proteomes" id="UP000237822">
    <property type="component" value="Unassembled WGS sequence"/>
</dbReference>
<dbReference type="InterPro" id="IPR029060">
    <property type="entry name" value="PIN-like_dom_sf"/>
</dbReference>
<dbReference type="GO" id="GO:0045926">
    <property type="term" value="P:negative regulation of growth"/>
    <property type="evidence" value="ECO:0007669"/>
    <property type="project" value="UniProtKB-ARBA"/>
</dbReference>
<keyword evidence="6" id="KW-0800">Toxin</keyword>
<evidence type="ECO:0000313" key="9">
    <source>
        <dbReference type="Proteomes" id="UP000237822"/>
    </source>
</evidence>
<evidence type="ECO:0000256" key="2">
    <source>
        <dbReference type="ARBA" id="ARBA00022722"/>
    </source>
</evidence>
<feature type="binding site" evidence="6">
    <location>
        <position position="5"/>
    </location>
    <ligand>
        <name>Mg(2+)</name>
        <dbReference type="ChEBI" id="CHEBI:18420"/>
    </ligand>
</feature>
<dbReference type="RefSeq" id="WP_106297226.1">
    <property type="nucleotide sequence ID" value="NZ_PVTI01000009.1"/>
</dbReference>
<feature type="domain" description="PIN" evidence="7">
    <location>
        <begin position="2"/>
        <end position="134"/>
    </location>
</feature>
<keyword evidence="9" id="KW-1185">Reference proteome</keyword>
<protein>
    <recommendedName>
        <fullName evidence="6">Ribonuclease VapC</fullName>
        <shortName evidence="6">RNase VapC</shortName>
        <ecNumber evidence="6">3.1.-.-</ecNumber>
    </recommendedName>
    <alternativeName>
        <fullName evidence="6">Toxin VapC</fullName>
    </alternativeName>
</protein>
<comment type="similarity">
    <text evidence="6">Belongs to the PINc/VapC protein family.</text>
</comment>
<evidence type="ECO:0000259" key="7">
    <source>
        <dbReference type="Pfam" id="PF01850"/>
    </source>
</evidence>
<evidence type="ECO:0000256" key="4">
    <source>
        <dbReference type="ARBA" id="ARBA00022801"/>
    </source>
</evidence>
<keyword evidence="3 6" id="KW-0479">Metal-binding</keyword>
<comment type="function">
    <text evidence="6">Toxic component of a toxin-antitoxin (TA) system. An RNase.</text>
</comment>
<dbReference type="GO" id="GO:0004540">
    <property type="term" value="F:RNA nuclease activity"/>
    <property type="evidence" value="ECO:0007669"/>
    <property type="project" value="InterPro"/>
</dbReference>
<evidence type="ECO:0000256" key="1">
    <source>
        <dbReference type="ARBA" id="ARBA00022649"/>
    </source>
</evidence>
<dbReference type="GO" id="GO:0090729">
    <property type="term" value="F:toxin activity"/>
    <property type="evidence" value="ECO:0007669"/>
    <property type="project" value="UniProtKB-KW"/>
</dbReference>
<dbReference type="NCBIfam" id="TIGR00028">
    <property type="entry name" value="Mtu_PIN_fam"/>
    <property type="match status" value="1"/>
</dbReference>
<dbReference type="InterPro" id="IPR022907">
    <property type="entry name" value="VapC_family"/>
</dbReference>
<dbReference type="GO" id="GO:0016788">
    <property type="term" value="F:hydrolase activity, acting on ester bonds"/>
    <property type="evidence" value="ECO:0007669"/>
    <property type="project" value="InterPro"/>
</dbReference>
<evidence type="ECO:0000313" key="8">
    <source>
        <dbReference type="EMBL" id="PRY59430.1"/>
    </source>
</evidence>
<dbReference type="Pfam" id="PF01850">
    <property type="entry name" value="PIN"/>
    <property type="match status" value="1"/>
</dbReference>
<dbReference type="Gene3D" id="3.40.50.1010">
    <property type="entry name" value="5'-nuclease"/>
    <property type="match status" value="1"/>
</dbReference>